<feature type="domain" description="DJ-1/PfpI" evidence="5">
    <location>
        <begin position="27"/>
        <end position="218"/>
    </location>
</feature>
<keyword evidence="2" id="KW-0456">Lyase</keyword>
<reference evidence="6" key="2">
    <citation type="submission" date="2020-11" db="EMBL/GenBank/DDBJ databases">
        <authorList>
            <person name="Cecchin M."/>
            <person name="Marcolungo L."/>
            <person name="Rossato M."/>
            <person name="Girolomoni L."/>
            <person name="Cosentino E."/>
            <person name="Cuine S."/>
            <person name="Li-Beisson Y."/>
            <person name="Delledonne M."/>
            <person name="Ballottari M."/>
        </authorList>
    </citation>
    <scope>NUCLEOTIDE SEQUENCE</scope>
    <source>
        <strain evidence="6">211/11P</strain>
        <tissue evidence="6">Whole cell</tissue>
    </source>
</reference>
<comment type="similarity">
    <text evidence="3">Belongs to the peptidase C56 family. HSP31-like subfamily.</text>
</comment>
<dbReference type="Pfam" id="PF01965">
    <property type="entry name" value="DJ-1_PfpI"/>
    <property type="match status" value="1"/>
</dbReference>
<dbReference type="Proteomes" id="UP001055712">
    <property type="component" value="Unassembled WGS sequence"/>
</dbReference>
<dbReference type="AlphaFoldDB" id="A0A9D4YSF4"/>
<dbReference type="InterPro" id="IPR002818">
    <property type="entry name" value="DJ-1/PfpI"/>
</dbReference>
<evidence type="ECO:0000313" key="7">
    <source>
        <dbReference type="Proteomes" id="UP001055712"/>
    </source>
</evidence>
<dbReference type="Gene3D" id="3.40.50.880">
    <property type="match status" value="1"/>
</dbReference>
<dbReference type="InterPro" id="IPR050325">
    <property type="entry name" value="Prot/Nucl_acid_deglycase"/>
</dbReference>
<dbReference type="PANTHER" id="PTHR48094">
    <property type="entry name" value="PROTEIN/NUCLEIC ACID DEGLYCASE DJ-1-RELATED"/>
    <property type="match status" value="1"/>
</dbReference>
<keyword evidence="1" id="KW-0346">Stress response</keyword>
<dbReference type="SUPFAM" id="SSF52317">
    <property type="entry name" value="Class I glutamine amidotransferase-like"/>
    <property type="match status" value="1"/>
</dbReference>
<sequence length="290" mass="31447">MSGKVLIVATSATKLLDSRDTGCWVEEVASPYLIWREKGLQVDIASISGGAIPWDEASTSGDFYTAEAKKFMEDDKIRSLIEQTRSAKDVLAGGVDQYDAVFLPGGHGIVFDGNNSDLKALLEKFWNDGKVVSAVCHGAAGLLYAKDAAGDSILKGKQVAGFTNTEEVAVGKDKAVPFLTEDRIKELGADYKKDGDWTPFAVASGKLVTGQNPQSSKKVAELVAGILQGGLKEPVHGKGEHAGFHHRGKPYTSEHHHDHRDEHPRQGARHDEPNPVMARSSWHQPYRPPI</sequence>
<proteinExistence type="inferred from homology"/>
<dbReference type="CDD" id="cd03141">
    <property type="entry name" value="GATase1_Hsp31_like"/>
    <property type="match status" value="1"/>
</dbReference>
<dbReference type="GO" id="GO:0019243">
    <property type="term" value="P:methylglyoxal catabolic process to D-lactate via S-lactoyl-glutathione"/>
    <property type="evidence" value="ECO:0007669"/>
    <property type="project" value="TreeGrafter"/>
</dbReference>
<gene>
    <name evidence="6" type="ORF">D9Q98_009639</name>
</gene>
<organism evidence="6 7">
    <name type="scientific">Chlorella vulgaris</name>
    <name type="common">Green alga</name>
    <dbReference type="NCBI Taxonomy" id="3077"/>
    <lineage>
        <taxon>Eukaryota</taxon>
        <taxon>Viridiplantae</taxon>
        <taxon>Chlorophyta</taxon>
        <taxon>core chlorophytes</taxon>
        <taxon>Trebouxiophyceae</taxon>
        <taxon>Chlorellales</taxon>
        <taxon>Chlorellaceae</taxon>
        <taxon>Chlorella clade</taxon>
        <taxon>Chlorella</taxon>
    </lineage>
</organism>
<feature type="region of interest" description="Disordered" evidence="4">
    <location>
        <begin position="233"/>
        <end position="290"/>
    </location>
</feature>
<evidence type="ECO:0000313" key="6">
    <source>
        <dbReference type="EMBL" id="KAI3423802.1"/>
    </source>
</evidence>
<dbReference type="InterPro" id="IPR029062">
    <property type="entry name" value="Class_I_gatase-like"/>
</dbReference>
<feature type="compositionally biased region" description="Basic and acidic residues" evidence="4">
    <location>
        <begin position="252"/>
        <end position="273"/>
    </location>
</feature>
<reference evidence="6" key="1">
    <citation type="journal article" date="2019" name="Plant J.">
        <title>Chlorella vulgaris genome assembly and annotation reveals the molecular basis for metabolic acclimation to high light conditions.</title>
        <authorList>
            <person name="Cecchin M."/>
            <person name="Marcolungo L."/>
            <person name="Rossato M."/>
            <person name="Girolomoni L."/>
            <person name="Cosentino E."/>
            <person name="Cuine S."/>
            <person name="Li-Beisson Y."/>
            <person name="Delledonne M."/>
            <person name="Ballottari M."/>
        </authorList>
    </citation>
    <scope>NUCLEOTIDE SEQUENCE</scope>
    <source>
        <strain evidence="6">211/11P</strain>
    </source>
</reference>
<dbReference type="PANTHER" id="PTHR48094:SF11">
    <property type="entry name" value="GLUTATHIONE-INDEPENDENT GLYOXALASE HSP31-RELATED"/>
    <property type="match status" value="1"/>
</dbReference>
<name>A0A9D4YSF4_CHLVU</name>
<dbReference type="GO" id="GO:0005737">
    <property type="term" value="C:cytoplasm"/>
    <property type="evidence" value="ECO:0007669"/>
    <property type="project" value="TreeGrafter"/>
</dbReference>
<evidence type="ECO:0000256" key="1">
    <source>
        <dbReference type="ARBA" id="ARBA00023016"/>
    </source>
</evidence>
<dbReference type="OrthoDB" id="543156at2759"/>
<evidence type="ECO:0000259" key="5">
    <source>
        <dbReference type="Pfam" id="PF01965"/>
    </source>
</evidence>
<feature type="compositionally biased region" description="Basic and acidic residues" evidence="4">
    <location>
        <begin position="233"/>
        <end position="243"/>
    </location>
</feature>
<dbReference type="EMBL" id="SIDB01000014">
    <property type="protein sequence ID" value="KAI3423802.1"/>
    <property type="molecule type" value="Genomic_DNA"/>
</dbReference>
<keyword evidence="7" id="KW-1185">Reference proteome</keyword>
<comment type="caution">
    <text evidence="6">The sequence shown here is derived from an EMBL/GenBank/DDBJ whole genome shotgun (WGS) entry which is preliminary data.</text>
</comment>
<evidence type="ECO:0000256" key="2">
    <source>
        <dbReference type="ARBA" id="ARBA00023239"/>
    </source>
</evidence>
<evidence type="ECO:0000256" key="3">
    <source>
        <dbReference type="ARBA" id="ARBA00038493"/>
    </source>
</evidence>
<evidence type="ECO:0000256" key="4">
    <source>
        <dbReference type="SAM" id="MobiDB-lite"/>
    </source>
</evidence>
<dbReference type="GO" id="GO:0019172">
    <property type="term" value="F:glyoxalase III activity"/>
    <property type="evidence" value="ECO:0007669"/>
    <property type="project" value="TreeGrafter"/>
</dbReference>
<protein>
    <recommendedName>
        <fullName evidence="5">DJ-1/PfpI domain-containing protein</fullName>
    </recommendedName>
</protein>
<accession>A0A9D4YSF4</accession>